<organism evidence="1 2">
    <name type="scientific">Caedimonas varicaedens</name>
    <dbReference type="NCBI Taxonomy" id="1629334"/>
    <lineage>
        <taxon>Bacteria</taxon>
        <taxon>Pseudomonadati</taxon>
        <taxon>Pseudomonadota</taxon>
        <taxon>Alphaproteobacteria</taxon>
        <taxon>Holosporales</taxon>
        <taxon>Caedimonadaceae</taxon>
        <taxon>Caedimonas</taxon>
    </lineage>
</organism>
<evidence type="ECO:0000313" key="1">
    <source>
        <dbReference type="EMBL" id="GAO98816.1"/>
    </source>
</evidence>
<reference evidence="1 2" key="1">
    <citation type="submission" date="2015-03" db="EMBL/GenBank/DDBJ databases">
        <title>Caedibacter varicaedens, whole genome shotgun sequence.</title>
        <authorList>
            <person name="Suzuki H."/>
            <person name="Dapper A.L."/>
            <person name="Gibson A.K."/>
            <person name="Jackson C."/>
            <person name="Lee H."/>
            <person name="Pejaver V.R."/>
            <person name="Doak T."/>
            <person name="Lynch M."/>
        </authorList>
    </citation>
    <scope>NUCLEOTIDE SEQUENCE [LARGE SCALE GENOMIC DNA]</scope>
</reference>
<comment type="caution">
    <text evidence="1">The sequence shown here is derived from an EMBL/GenBank/DDBJ whole genome shotgun (WGS) entry which is preliminary data.</text>
</comment>
<dbReference type="EMBL" id="BBVC01000095">
    <property type="protein sequence ID" value="GAO98816.1"/>
    <property type="molecule type" value="Genomic_DNA"/>
</dbReference>
<protein>
    <submittedName>
        <fullName evidence="1">Uncharacterized protein</fullName>
    </submittedName>
</protein>
<gene>
    <name evidence="1" type="ORF">Cva_01485</name>
</gene>
<name>A0A0K8ME60_9PROT</name>
<dbReference type="AlphaFoldDB" id="A0A0K8ME60"/>
<proteinExistence type="predicted"/>
<dbReference type="Proteomes" id="UP000036771">
    <property type="component" value="Unassembled WGS sequence"/>
</dbReference>
<keyword evidence="2" id="KW-1185">Reference proteome</keyword>
<evidence type="ECO:0000313" key="2">
    <source>
        <dbReference type="Proteomes" id="UP000036771"/>
    </source>
</evidence>
<sequence>MNLKIRKEKLVYKPVIEQYDHLLAFSPKKKFPFPVSWEELYSLFPRLLCYKGVILSPHDLVLCLQESHYQSCLIPLQKNTCRYEITEDLRLELSQIMAHDQLWYSVCIEGLSITQVRECANLMIPQKGELMGYAEFLNKHGHN</sequence>
<accession>A0A0K8ME60</accession>